<dbReference type="Proteomes" id="UP000235081">
    <property type="component" value="Unassembled WGS sequence"/>
</dbReference>
<dbReference type="AlphaFoldDB" id="A0A2N6L886"/>
<dbReference type="RefSeq" id="WP_146008759.1">
    <property type="nucleotide sequence ID" value="NZ_NMQE01000700.1"/>
</dbReference>
<evidence type="ECO:0000313" key="2">
    <source>
        <dbReference type="EMBL" id="PMB18385.1"/>
    </source>
</evidence>
<feature type="non-terminal residue" evidence="2">
    <location>
        <position position="90"/>
    </location>
</feature>
<evidence type="ECO:0000313" key="3">
    <source>
        <dbReference type="Proteomes" id="UP000235081"/>
    </source>
</evidence>
<accession>A0A2N6L886</accession>
<dbReference type="EMBL" id="NMQE01000700">
    <property type="protein sequence ID" value="PMB18385.1"/>
    <property type="molecule type" value="Genomic_DNA"/>
</dbReference>
<reference evidence="2 3" key="1">
    <citation type="submission" date="2017-07" db="EMBL/GenBank/DDBJ databases">
        <title>Genomes of Fischerella (Mastigocladus) sp. strains.</title>
        <authorList>
            <person name="Miller S.R."/>
        </authorList>
    </citation>
    <scope>NUCLEOTIDE SEQUENCE [LARGE SCALE GENOMIC DNA]</scope>
    <source>
        <strain evidence="2 3">CCMEE 5318</strain>
    </source>
</reference>
<dbReference type="Pfam" id="PF07963">
    <property type="entry name" value="N_methyl"/>
    <property type="match status" value="1"/>
</dbReference>
<name>A0A2N6L886_9CYAN</name>
<dbReference type="NCBIfam" id="TIGR02532">
    <property type="entry name" value="IV_pilin_GFxxxE"/>
    <property type="match status" value="1"/>
</dbReference>
<evidence type="ECO:0000259" key="1">
    <source>
        <dbReference type="Pfam" id="PF07596"/>
    </source>
</evidence>
<gene>
    <name evidence="2" type="ORF">CEN46_21275</name>
</gene>
<proteinExistence type="predicted"/>
<protein>
    <submittedName>
        <fullName evidence="2">Prepilin-type cleavage/methylation domain-containing protein</fullName>
    </submittedName>
</protein>
<dbReference type="SUPFAM" id="SSF54523">
    <property type="entry name" value="Pili subunits"/>
    <property type="match status" value="1"/>
</dbReference>
<dbReference type="PANTHER" id="PTHR30093">
    <property type="entry name" value="GENERAL SECRETION PATHWAY PROTEIN G"/>
    <property type="match status" value="1"/>
</dbReference>
<feature type="domain" description="DUF1559" evidence="1">
    <location>
        <begin position="30"/>
        <end position="87"/>
    </location>
</feature>
<dbReference type="InterPro" id="IPR045584">
    <property type="entry name" value="Pilin-like"/>
</dbReference>
<sequence>MKRGFTLIELLVVIAIIAILAAILFPVFAQAREKARQTTCLSNVRQLGLGIMQYVQDYDEFLPMSQYGGGSTNIPQVIWAGAIYPYVKSG</sequence>
<dbReference type="InterPro" id="IPR011453">
    <property type="entry name" value="DUF1559"/>
</dbReference>
<dbReference type="PANTHER" id="PTHR30093:SF2">
    <property type="entry name" value="TYPE II SECRETION SYSTEM PROTEIN H"/>
    <property type="match status" value="1"/>
</dbReference>
<organism evidence="2 3">
    <name type="scientific">Fischerella thermalis CCMEE 5318</name>
    <dbReference type="NCBI Taxonomy" id="2019666"/>
    <lineage>
        <taxon>Bacteria</taxon>
        <taxon>Bacillati</taxon>
        <taxon>Cyanobacteriota</taxon>
        <taxon>Cyanophyceae</taxon>
        <taxon>Nostocales</taxon>
        <taxon>Hapalosiphonaceae</taxon>
        <taxon>Fischerella</taxon>
    </lineage>
</organism>
<dbReference type="PROSITE" id="PS00409">
    <property type="entry name" value="PROKAR_NTER_METHYL"/>
    <property type="match status" value="1"/>
</dbReference>
<dbReference type="InterPro" id="IPR012902">
    <property type="entry name" value="N_methyl_site"/>
</dbReference>
<comment type="caution">
    <text evidence="2">The sequence shown here is derived from an EMBL/GenBank/DDBJ whole genome shotgun (WGS) entry which is preliminary data.</text>
</comment>
<dbReference type="Pfam" id="PF07596">
    <property type="entry name" value="SBP_bac_10"/>
    <property type="match status" value="1"/>
</dbReference>
<dbReference type="Gene3D" id="3.30.700.10">
    <property type="entry name" value="Glycoprotein, Type 4 Pilin"/>
    <property type="match status" value="1"/>
</dbReference>